<feature type="compositionally biased region" description="Basic and acidic residues" evidence="3">
    <location>
        <begin position="1"/>
        <end position="14"/>
    </location>
</feature>
<evidence type="ECO:0000313" key="5">
    <source>
        <dbReference type="EMBL" id="GHA11148.1"/>
    </source>
</evidence>
<feature type="domain" description="Low molecular weight antigen MTB12-like C-terminal" evidence="4">
    <location>
        <begin position="78"/>
        <end position="188"/>
    </location>
</feature>
<organism evidence="5 6">
    <name type="scientific">Streptomyces echinoruber</name>
    <dbReference type="NCBI Taxonomy" id="68898"/>
    <lineage>
        <taxon>Bacteria</taxon>
        <taxon>Bacillati</taxon>
        <taxon>Actinomycetota</taxon>
        <taxon>Actinomycetes</taxon>
        <taxon>Kitasatosporales</taxon>
        <taxon>Streptomycetaceae</taxon>
        <taxon>Streptomyces</taxon>
    </lineage>
</organism>
<keyword evidence="1" id="KW-0732">Signal</keyword>
<feature type="region of interest" description="Disordered" evidence="3">
    <location>
        <begin position="52"/>
        <end position="81"/>
    </location>
</feature>
<dbReference type="AlphaFoldDB" id="A0A918RU82"/>
<feature type="compositionally biased region" description="Low complexity" evidence="3">
    <location>
        <begin position="56"/>
        <end position="67"/>
    </location>
</feature>
<proteinExistence type="inferred from homology"/>
<sequence length="196" mass="20046">MVLGSDPRRGETRRGRCPRAAGRGTAAAAAALVLILAPSLAACSNGKGNGYGGGTSSTPPASSAQKSTGTPPTGPEDPAAAQREIKQNWQKFFDPATPLKEKQAVLENGARMTLVLRAFSGDQRGRQVRAQVTKVVFTSPTQAGVTYDLLLKGATALPGAAGTAVQQDGTWKVSDKTLCALVQMSGHASASALPGC</sequence>
<keyword evidence="6" id="KW-1185">Reference proteome</keyword>
<dbReference type="RefSeq" id="WP_190060432.1">
    <property type="nucleotide sequence ID" value="NZ_BMWH01000032.1"/>
</dbReference>
<evidence type="ECO:0000256" key="3">
    <source>
        <dbReference type="SAM" id="MobiDB-lite"/>
    </source>
</evidence>
<comment type="similarity">
    <text evidence="2">Belongs to the MTB12 family.</text>
</comment>
<gene>
    <name evidence="5" type="ORF">GCM10010389_57810</name>
</gene>
<evidence type="ECO:0000313" key="6">
    <source>
        <dbReference type="Proteomes" id="UP000623010"/>
    </source>
</evidence>
<accession>A0A918RU82</accession>
<dbReference type="EMBL" id="BMWH01000032">
    <property type="protein sequence ID" value="GHA11148.1"/>
    <property type="molecule type" value="Genomic_DNA"/>
</dbReference>
<evidence type="ECO:0000259" key="4">
    <source>
        <dbReference type="Pfam" id="PF26580"/>
    </source>
</evidence>
<comment type="caution">
    <text evidence="5">The sequence shown here is derived from an EMBL/GenBank/DDBJ whole genome shotgun (WGS) entry which is preliminary data.</text>
</comment>
<feature type="region of interest" description="Disordered" evidence="3">
    <location>
        <begin position="1"/>
        <end position="22"/>
    </location>
</feature>
<reference evidence="5" key="1">
    <citation type="journal article" date="2014" name="Int. J. Syst. Evol. Microbiol.">
        <title>Complete genome sequence of Corynebacterium casei LMG S-19264T (=DSM 44701T), isolated from a smear-ripened cheese.</title>
        <authorList>
            <consortium name="US DOE Joint Genome Institute (JGI-PGF)"/>
            <person name="Walter F."/>
            <person name="Albersmeier A."/>
            <person name="Kalinowski J."/>
            <person name="Ruckert C."/>
        </authorList>
    </citation>
    <scope>NUCLEOTIDE SEQUENCE</scope>
    <source>
        <strain evidence="5">JCM 5016</strain>
    </source>
</reference>
<evidence type="ECO:0000256" key="1">
    <source>
        <dbReference type="ARBA" id="ARBA00022729"/>
    </source>
</evidence>
<name>A0A918RU82_9ACTN</name>
<evidence type="ECO:0000256" key="2">
    <source>
        <dbReference type="ARBA" id="ARBA00093774"/>
    </source>
</evidence>
<protein>
    <recommendedName>
        <fullName evidence="4">Low molecular weight antigen MTB12-like C-terminal domain-containing protein</fullName>
    </recommendedName>
</protein>
<dbReference type="InterPro" id="IPR058644">
    <property type="entry name" value="Mtb12-like_C"/>
</dbReference>
<reference evidence="5" key="2">
    <citation type="submission" date="2020-09" db="EMBL/GenBank/DDBJ databases">
        <authorList>
            <person name="Sun Q."/>
            <person name="Ohkuma M."/>
        </authorList>
    </citation>
    <scope>NUCLEOTIDE SEQUENCE</scope>
    <source>
        <strain evidence="5">JCM 5016</strain>
    </source>
</reference>
<dbReference type="Pfam" id="PF26580">
    <property type="entry name" value="Mtb12_C"/>
    <property type="match status" value="1"/>
</dbReference>
<dbReference type="Proteomes" id="UP000623010">
    <property type="component" value="Unassembled WGS sequence"/>
</dbReference>